<dbReference type="OrthoDB" id="5130013at2759"/>
<evidence type="ECO:0000313" key="2">
    <source>
        <dbReference type="Proteomes" id="UP000800039"/>
    </source>
</evidence>
<comment type="caution">
    <text evidence="1">The sequence shown here is derived from an EMBL/GenBank/DDBJ whole genome shotgun (WGS) entry which is preliminary data.</text>
</comment>
<name>A0A9P4LBB4_9PLEO</name>
<dbReference type="EMBL" id="ML976615">
    <property type="protein sequence ID" value="KAF1848900.1"/>
    <property type="molecule type" value="Genomic_DNA"/>
</dbReference>
<keyword evidence="2" id="KW-1185">Reference proteome</keyword>
<gene>
    <name evidence="1" type="ORF">K460DRAFT_364840</name>
</gene>
<dbReference type="InterPro" id="IPR021858">
    <property type="entry name" value="Fun_TF"/>
</dbReference>
<dbReference type="RefSeq" id="XP_040791463.1">
    <property type="nucleotide sequence ID" value="XM_040933071.1"/>
</dbReference>
<proteinExistence type="predicted"/>
<reference evidence="1" key="1">
    <citation type="submission" date="2020-01" db="EMBL/GenBank/DDBJ databases">
        <authorList>
            <consortium name="DOE Joint Genome Institute"/>
            <person name="Haridas S."/>
            <person name="Albert R."/>
            <person name="Binder M."/>
            <person name="Bloem J."/>
            <person name="Labutti K."/>
            <person name="Salamov A."/>
            <person name="Andreopoulos B."/>
            <person name="Baker S.E."/>
            <person name="Barry K."/>
            <person name="Bills G."/>
            <person name="Bluhm B.H."/>
            <person name="Cannon C."/>
            <person name="Castanera R."/>
            <person name="Culley D.E."/>
            <person name="Daum C."/>
            <person name="Ezra D."/>
            <person name="Gonzalez J.B."/>
            <person name="Henrissat B."/>
            <person name="Kuo A."/>
            <person name="Liang C."/>
            <person name="Lipzen A."/>
            <person name="Lutzoni F."/>
            <person name="Magnuson J."/>
            <person name="Mondo S."/>
            <person name="Nolan M."/>
            <person name="Ohm R."/>
            <person name="Pangilinan J."/>
            <person name="Park H.-J."/>
            <person name="Ramirez L."/>
            <person name="Alfaro M."/>
            <person name="Sun H."/>
            <person name="Tritt A."/>
            <person name="Yoshinaga Y."/>
            <person name="Zwiers L.-H."/>
            <person name="Turgeon B.G."/>
            <person name="Goodwin S.B."/>
            <person name="Spatafora J.W."/>
            <person name="Crous P.W."/>
            <person name="Grigoriev I.V."/>
        </authorList>
    </citation>
    <scope>NUCLEOTIDE SEQUENCE</scope>
    <source>
        <strain evidence="1">CBS 394.84</strain>
    </source>
</reference>
<dbReference type="AlphaFoldDB" id="A0A9P4LBB4"/>
<dbReference type="Pfam" id="PF11951">
    <property type="entry name" value="Fungal_trans_2"/>
    <property type="match status" value="1"/>
</dbReference>
<sequence length="149" mass="16873">MNSLHHSDEYESFLRCLESRTINIVPSVLGGISDPVSSLTTVATTELFKLAGLLYLKRASRNFSGISPHIDKLVQRAYLFFDDLGTCNLTFPLLIVGCEARTDAQRMRILEYIERATTSSSLKSLHALRNIFQQMWVQNDLLWIMSSTT</sequence>
<dbReference type="Proteomes" id="UP000800039">
    <property type="component" value="Unassembled WGS sequence"/>
</dbReference>
<accession>A0A9P4LBB4</accession>
<protein>
    <submittedName>
        <fullName evidence="1">Uncharacterized protein</fullName>
    </submittedName>
</protein>
<evidence type="ECO:0000313" key="1">
    <source>
        <dbReference type="EMBL" id="KAF1848900.1"/>
    </source>
</evidence>
<dbReference type="GeneID" id="63850322"/>
<organism evidence="1 2">
    <name type="scientific">Cucurbitaria berberidis CBS 394.84</name>
    <dbReference type="NCBI Taxonomy" id="1168544"/>
    <lineage>
        <taxon>Eukaryota</taxon>
        <taxon>Fungi</taxon>
        <taxon>Dikarya</taxon>
        <taxon>Ascomycota</taxon>
        <taxon>Pezizomycotina</taxon>
        <taxon>Dothideomycetes</taxon>
        <taxon>Pleosporomycetidae</taxon>
        <taxon>Pleosporales</taxon>
        <taxon>Pleosporineae</taxon>
        <taxon>Cucurbitariaceae</taxon>
        <taxon>Cucurbitaria</taxon>
    </lineage>
</organism>